<evidence type="ECO:0000256" key="2">
    <source>
        <dbReference type="ARBA" id="ARBA00022617"/>
    </source>
</evidence>
<feature type="binding site" description="axial binding residue" evidence="6">
    <location>
        <position position="97"/>
    </location>
    <ligand>
        <name>heme c</name>
        <dbReference type="ChEBI" id="CHEBI:61717"/>
        <label>1</label>
    </ligand>
    <ligandPart>
        <name>Fe</name>
        <dbReference type="ChEBI" id="CHEBI:18248"/>
    </ligandPart>
</feature>
<keyword evidence="5 6" id="KW-0408">Iron</keyword>
<evidence type="ECO:0000313" key="9">
    <source>
        <dbReference type="EMBL" id="OGF56246.1"/>
    </source>
</evidence>
<dbReference type="InterPro" id="IPR036280">
    <property type="entry name" value="Multihaem_cyt_sf"/>
</dbReference>
<keyword evidence="4" id="KW-0249">Electron transport</keyword>
<proteinExistence type="predicted"/>
<feature type="transmembrane region" description="Helical" evidence="7">
    <location>
        <begin position="16"/>
        <end position="33"/>
    </location>
</feature>
<keyword evidence="1" id="KW-0813">Transport</keyword>
<feature type="binding site" description="axial binding residue" evidence="6">
    <location>
        <position position="162"/>
    </location>
    <ligand>
        <name>heme c</name>
        <dbReference type="ChEBI" id="CHEBI:61717"/>
        <label>1</label>
    </ligand>
    <ligandPart>
        <name>Fe</name>
        <dbReference type="ChEBI" id="CHEBI:18248"/>
    </ligandPart>
</feature>
<organism evidence="9 10">
    <name type="scientific">Fraserbacteria sp. (strain RBG_16_55_9)</name>
    <dbReference type="NCBI Taxonomy" id="1817864"/>
    <lineage>
        <taxon>Bacteria</taxon>
        <taxon>Candidatus Fraseribacteriota</taxon>
    </lineage>
</organism>
<feature type="binding site" description="axial binding residue" evidence="6">
    <location>
        <position position="121"/>
    </location>
    <ligand>
        <name>heme c</name>
        <dbReference type="ChEBI" id="CHEBI:61717"/>
        <label>1</label>
    </ligand>
    <ligandPart>
        <name>Fe</name>
        <dbReference type="ChEBI" id="CHEBI:18248"/>
    </ligandPart>
</feature>
<evidence type="ECO:0000256" key="6">
    <source>
        <dbReference type="PIRSR" id="PIRSR602322-1"/>
    </source>
</evidence>
<accession>A0A1F5UYL2</accession>
<gene>
    <name evidence="9" type="ORF">A2Z21_02935</name>
</gene>
<feature type="binding site" description="axial binding residue" evidence="6">
    <location>
        <position position="94"/>
    </location>
    <ligand>
        <name>heme c</name>
        <dbReference type="ChEBI" id="CHEBI:61717"/>
        <label>1</label>
    </ligand>
    <ligandPart>
        <name>Fe</name>
        <dbReference type="ChEBI" id="CHEBI:18248"/>
    </ligandPart>
</feature>
<evidence type="ECO:0000256" key="7">
    <source>
        <dbReference type="SAM" id="Phobius"/>
    </source>
</evidence>
<name>A0A1F5UYL2_FRAXR</name>
<dbReference type="Proteomes" id="UP000179157">
    <property type="component" value="Unassembled WGS sequence"/>
</dbReference>
<feature type="binding site" description="axial binding residue" evidence="6">
    <location>
        <position position="109"/>
    </location>
    <ligand>
        <name>heme c</name>
        <dbReference type="ChEBI" id="CHEBI:61717"/>
        <label>1</label>
    </ligand>
    <ligandPart>
        <name>Fe</name>
        <dbReference type="ChEBI" id="CHEBI:18248"/>
    </ligandPart>
</feature>
<evidence type="ECO:0000259" key="8">
    <source>
        <dbReference type="Pfam" id="PF02085"/>
    </source>
</evidence>
<evidence type="ECO:0000256" key="1">
    <source>
        <dbReference type="ARBA" id="ARBA00022448"/>
    </source>
</evidence>
<dbReference type="CDD" id="cd08168">
    <property type="entry name" value="Cytochrom_C3"/>
    <property type="match status" value="1"/>
</dbReference>
<evidence type="ECO:0000256" key="4">
    <source>
        <dbReference type="ARBA" id="ARBA00022982"/>
    </source>
</evidence>
<evidence type="ECO:0000313" key="10">
    <source>
        <dbReference type="Proteomes" id="UP000179157"/>
    </source>
</evidence>
<dbReference type="GO" id="GO:0009055">
    <property type="term" value="F:electron transfer activity"/>
    <property type="evidence" value="ECO:0007669"/>
    <property type="project" value="InterPro"/>
</dbReference>
<feature type="binding site" description="axial binding residue" evidence="6">
    <location>
        <position position="122"/>
    </location>
    <ligand>
        <name>heme c</name>
        <dbReference type="ChEBI" id="CHEBI:61717"/>
        <label>1</label>
    </ligand>
    <ligandPart>
        <name>Fe</name>
        <dbReference type="ChEBI" id="CHEBI:18248"/>
    </ligandPart>
</feature>
<feature type="binding site" description="axial binding residue" evidence="6">
    <location>
        <position position="147"/>
    </location>
    <ligand>
        <name>heme c</name>
        <dbReference type="ChEBI" id="CHEBI:61717"/>
        <label>1</label>
    </ligand>
    <ligandPart>
        <name>Fe</name>
        <dbReference type="ChEBI" id="CHEBI:18248"/>
    </ligandPart>
</feature>
<comment type="caution">
    <text evidence="9">The sequence shown here is derived from an EMBL/GenBank/DDBJ whole genome shotgun (WGS) entry which is preliminary data.</text>
</comment>
<reference evidence="9 10" key="1">
    <citation type="journal article" date="2016" name="Nat. Commun.">
        <title>Thousands of microbial genomes shed light on interconnected biogeochemical processes in an aquifer system.</title>
        <authorList>
            <person name="Anantharaman K."/>
            <person name="Brown C.T."/>
            <person name="Hug L.A."/>
            <person name="Sharon I."/>
            <person name="Castelle C.J."/>
            <person name="Probst A.J."/>
            <person name="Thomas B.C."/>
            <person name="Singh A."/>
            <person name="Wilkins M.J."/>
            <person name="Karaoz U."/>
            <person name="Brodie E.L."/>
            <person name="Williams K.H."/>
            <person name="Hubbard S.S."/>
            <person name="Banfield J.F."/>
        </authorList>
    </citation>
    <scope>NUCLEOTIDE SEQUENCE [LARGE SCALE GENOMIC DNA]</scope>
    <source>
        <strain evidence="10">RBG_16_55_9</strain>
    </source>
</reference>
<feature type="binding site" description="axial binding residue" evidence="6">
    <location>
        <position position="104"/>
    </location>
    <ligand>
        <name>heme c</name>
        <dbReference type="ChEBI" id="CHEBI:61717"/>
        <label>1</label>
    </ligand>
    <ligandPart>
        <name>Fe</name>
        <dbReference type="ChEBI" id="CHEBI:18248"/>
    </ligandPart>
</feature>
<feature type="binding site" description="axial binding residue" evidence="6">
    <location>
        <position position="118"/>
    </location>
    <ligand>
        <name>heme c</name>
        <dbReference type="ChEBI" id="CHEBI:61717"/>
        <label>3</label>
    </ligand>
    <ligandPart>
        <name>Fe</name>
        <dbReference type="ChEBI" id="CHEBI:18248"/>
    </ligandPart>
</feature>
<dbReference type="EMBL" id="MFGX01000039">
    <property type="protein sequence ID" value="OGF56246.1"/>
    <property type="molecule type" value="Genomic_DNA"/>
</dbReference>
<evidence type="ECO:0000256" key="5">
    <source>
        <dbReference type="ARBA" id="ARBA00023004"/>
    </source>
</evidence>
<dbReference type="Gene3D" id="3.90.10.10">
    <property type="entry name" value="Cytochrome C3"/>
    <property type="match status" value="2"/>
</dbReference>
<feature type="binding site" description="axial binding residue" evidence="6">
    <location>
        <position position="158"/>
    </location>
    <ligand>
        <name>heme c</name>
        <dbReference type="ChEBI" id="CHEBI:61717"/>
        <label>1</label>
    </ligand>
    <ligandPart>
        <name>Fe</name>
        <dbReference type="ChEBI" id="CHEBI:18248"/>
    </ligandPart>
</feature>
<evidence type="ECO:0000256" key="3">
    <source>
        <dbReference type="ARBA" id="ARBA00022723"/>
    </source>
</evidence>
<comment type="cofactor">
    <cofactor evidence="6">
        <name>heme c</name>
        <dbReference type="ChEBI" id="CHEBI:61717"/>
    </cofactor>
    <text evidence="6">Binds 4 heme c groups covalently per monomer.</text>
</comment>
<dbReference type="PRINTS" id="PR00609">
    <property type="entry name" value="CYTOCHROMEC3"/>
</dbReference>
<feature type="binding site" description="axial binding residue" evidence="6">
    <location>
        <position position="107"/>
    </location>
    <ligand>
        <name>heme c</name>
        <dbReference type="ChEBI" id="CHEBI:61717"/>
        <label>1</label>
    </ligand>
    <ligandPart>
        <name>Fe</name>
        <dbReference type="ChEBI" id="CHEBI:18248"/>
    </ligandPart>
</feature>
<sequence>MNTLVDFITHTKGLEYLIAIAFLISFIIFWQMLHRQGVRFWVTILPIVALVLVFGILGLRINSQRPSEGVAVGESPFLTTSVLAEWYGPASFDHSSHPDHQGDCGLCHHYSQGRIPSCSECHGKPFDAAELKMPGLTHAYHLRCIGCHMENQAGPTNCVECHTQAEIPPLSAVHPLTGVTNCLSCHGENGIPGVTRVPADHLQATNGVCQLCHKPRVEAKDFAGLPHTLAGREGCLMCHGAGIAGASKVLENHTGRTNETCTLCHKPL</sequence>
<keyword evidence="7" id="KW-0812">Transmembrane</keyword>
<dbReference type="SUPFAM" id="SSF48695">
    <property type="entry name" value="Multiheme cytochromes"/>
    <property type="match status" value="2"/>
</dbReference>
<dbReference type="AlphaFoldDB" id="A0A1F5UYL2"/>
<dbReference type="STRING" id="1817864.A2Z21_02935"/>
<feature type="domain" description="Class III cytochrome C" evidence="8">
    <location>
        <begin position="85"/>
        <end position="162"/>
    </location>
</feature>
<keyword evidence="7" id="KW-1133">Transmembrane helix</keyword>
<dbReference type="InterPro" id="IPR020942">
    <property type="entry name" value="Cyt_c_III_dom"/>
</dbReference>
<feature type="transmembrane region" description="Helical" evidence="7">
    <location>
        <begin position="40"/>
        <end position="59"/>
    </location>
</feature>
<feature type="binding site" description="axial binding residue" evidence="6">
    <location>
        <position position="144"/>
    </location>
    <ligand>
        <name>heme c</name>
        <dbReference type="ChEBI" id="CHEBI:61717"/>
        <label>1</label>
    </ligand>
    <ligandPart>
        <name>Fe</name>
        <dbReference type="ChEBI" id="CHEBI:18248"/>
    </ligandPart>
</feature>
<dbReference type="GO" id="GO:0020037">
    <property type="term" value="F:heme binding"/>
    <property type="evidence" value="ECO:0007669"/>
    <property type="project" value="InterPro"/>
</dbReference>
<dbReference type="InterPro" id="IPR002322">
    <property type="entry name" value="Cyt_c_III"/>
</dbReference>
<protein>
    <recommendedName>
        <fullName evidence="8">Class III cytochrome C domain-containing protein</fullName>
    </recommendedName>
</protein>
<feature type="binding site" description="axial binding residue" evidence="6">
    <location>
        <position position="148"/>
    </location>
    <ligand>
        <name>heme c</name>
        <dbReference type="ChEBI" id="CHEBI:61717"/>
        <label>1</label>
    </ligand>
    <ligandPart>
        <name>Fe</name>
        <dbReference type="ChEBI" id="CHEBI:18248"/>
    </ligandPart>
</feature>
<keyword evidence="7" id="KW-0472">Membrane</keyword>
<dbReference type="Pfam" id="PF02085">
    <property type="entry name" value="Cytochrom_CIII"/>
    <property type="match status" value="1"/>
</dbReference>
<feature type="binding site" description="axial binding residue" evidence="6">
    <location>
        <position position="161"/>
    </location>
    <ligand>
        <name>heme c</name>
        <dbReference type="ChEBI" id="CHEBI:61717"/>
        <label>1</label>
    </ligand>
    <ligandPart>
        <name>Fe</name>
        <dbReference type="ChEBI" id="CHEBI:18248"/>
    </ligandPart>
</feature>
<keyword evidence="3 6" id="KW-0479">Metal-binding</keyword>
<feature type="binding site" description="axial binding residue" evidence="6">
    <location>
        <position position="108"/>
    </location>
    <ligand>
        <name>heme c</name>
        <dbReference type="ChEBI" id="CHEBI:61717"/>
        <label>1</label>
    </ligand>
    <ligandPart>
        <name>Fe</name>
        <dbReference type="ChEBI" id="CHEBI:18248"/>
    </ligandPart>
</feature>
<dbReference type="GO" id="GO:0046872">
    <property type="term" value="F:metal ion binding"/>
    <property type="evidence" value="ECO:0007669"/>
    <property type="project" value="UniProtKB-KW"/>
</dbReference>
<keyword evidence="2 6" id="KW-0349">Heme</keyword>